<proteinExistence type="predicted"/>
<gene>
    <name evidence="1" type="ORF">CE91St55_10950</name>
</gene>
<reference evidence="1" key="1">
    <citation type="submission" date="2022-01" db="EMBL/GenBank/DDBJ databases">
        <title>Novel bile acid biosynthetic pathways are enriched in the microbiome of centenarians.</title>
        <authorList>
            <person name="Sato Y."/>
            <person name="Atarashi K."/>
            <person name="Plichta R.D."/>
            <person name="Arai Y."/>
            <person name="Sasajima S."/>
            <person name="Kearney M.S."/>
            <person name="Suda W."/>
            <person name="Takeshita K."/>
            <person name="Sasaki T."/>
            <person name="Okamoto S."/>
            <person name="Skelly N.A."/>
            <person name="Okamura Y."/>
            <person name="Vlamakis H."/>
            <person name="Li Y."/>
            <person name="Tanoue T."/>
            <person name="Takei H."/>
            <person name="Nittono H."/>
            <person name="Narushima S."/>
            <person name="Irie J."/>
            <person name="Itoh H."/>
            <person name="Moriya K."/>
            <person name="Sugiura Y."/>
            <person name="Suematsu M."/>
            <person name="Moritoki N."/>
            <person name="Shibata S."/>
            <person name="Littman R.D."/>
            <person name="Fischbach A.M."/>
            <person name="Uwamino Y."/>
            <person name="Inoue T."/>
            <person name="Honda A."/>
            <person name="Hattori M."/>
            <person name="Murai T."/>
            <person name="Xavier J.R."/>
            <person name="Hirose N."/>
            <person name="Honda K."/>
        </authorList>
    </citation>
    <scope>NUCLEOTIDE SEQUENCE</scope>
    <source>
        <strain evidence="1">CE91-St55</strain>
    </source>
</reference>
<evidence type="ECO:0000313" key="2">
    <source>
        <dbReference type="Proteomes" id="UP001055091"/>
    </source>
</evidence>
<comment type="caution">
    <text evidence="1">The sequence shown here is derived from an EMBL/GenBank/DDBJ whole genome shotgun (WGS) entry which is preliminary data.</text>
</comment>
<protein>
    <submittedName>
        <fullName evidence="1">Uncharacterized protein</fullName>
    </submittedName>
</protein>
<organism evidence="1 2">
    <name type="scientific">Hungatella hathewayi</name>
    <dbReference type="NCBI Taxonomy" id="154046"/>
    <lineage>
        <taxon>Bacteria</taxon>
        <taxon>Bacillati</taxon>
        <taxon>Bacillota</taxon>
        <taxon>Clostridia</taxon>
        <taxon>Lachnospirales</taxon>
        <taxon>Lachnospiraceae</taxon>
        <taxon>Hungatella</taxon>
    </lineage>
</organism>
<accession>A0AA37JDI9</accession>
<name>A0AA37JDI9_9FIRM</name>
<sequence length="367" mass="42024">MISLAQGGYTHKEVLNMLEGDRTIAFRFELLDRNERKLKDLENVSGSIRFDSSQEIMGTGTFNVKETTGVDFKETDLRIRPVFMLLTERGWLKYPLGIYIMSSPERQAQNCGVYQNIDCYDYSTILREDKIRQRLFFSAGSNYVREIRNIINGAGIKKINIETSVLTSREDIEFEIGTGKLEIINSLLTAINYEPLHFNGNGYAVSRRFIEPVNRRTEHSYRTDDRSIIKAGAKQSLDMYNVPNIFVRYTDDPDGEELRSEYVNDSVGSKISTVNRGRNVVDIESVDDIADQETLDALVRRIAIEKSQTYDAITISTGLMPHHEYRDCIFVNETTLGVGNKYIEYAWEMELNIGGTMTHTLKRVVKL</sequence>
<dbReference type="AlphaFoldDB" id="A0AA37JDI9"/>
<dbReference type="Proteomes" id="UP001055091">
    <property type="component" value="Unassembled WGS sequence"/>
</dbReference>
<evidence type="ECO:0000313" key="1">
    <source>
        <dbReference type="EMBL" id="GKG99113.1"/>
    </source>
</evidence>
<dbReference type="EMBL" id="BQNJ01000001">
    <property type="protein sequence ID" value="GKG99113.1"/>
    <property type="molecule type" value="Genomic_DNA"/>
</dbReference>
<dbReference type="RefSeq" id="WP_244052476.1">
    <property type="nucleotide sequence ID" value="NZ_BQNJ01000001.1"/>
</dbReference>